<reference evidence="1" key="1">
    <citation type="submission" date="2014-04" db="EMBL/GenBank/DDBJ databases">
        <title>Characterization of a Colombian granulovirus (Baculoviridae: betabaculovirus) isolated from Spodoptera frugiperda (J.E. Smith) (Lepidoptera: Noctuidae) larvae.</title>
        <authorList>
            <person name="Cuartas P."/>
            <person name="Barrera G."/>
            <person name="Barreto-Hernandez E."/>
            <person name="Villamizar L."/>
        </authorList>
    </citation>
    <scope>NUCLEOTIDE SEQUENCE</scope>
    <source>
        <strain evidence="1">VG008</strain>
    </source>
</reference>
<evidence type="ECO:0000313" key="4">
    <source>
        <dbReference type="Proteomes" id="UP000201335"/>
    </source>
</evidence>
<evidence type="ECO:0000313" key="1">
    <source>
        <dbReference type="EMBL" id="AID68444.1"/>
    </source>
</evidence>
<sequence>MVDIISVTYDDECVWYNFDELMQLMVQFDFECVDKKSVDSARVCVKSRNEQVFVTDGAQMAVRVLEHDECYIDIDGILHIVAHSVFGDKTAMEKLLARCTTCVLKCEHPWQKKFTCYLQQRARDSFDVYMKVCRQYFMSGRPRSEEIGPTVDRLVKEASRLLHQSTNYDDIITSYVLYDKAVRLILGTF</sequence>
<dbReference type="RefSeq" id="YP_009121791.1">
    <property type="nucleotide sequence ID" value="NC_026511.1"/>
</dbReference>
<keyword evidence="4" id="KW-1185">Reference proteome</keyword>
<dbReference type="KEGG" id="vg:23632008"/>
<dbReference type="OrthoDB" id="13866at10239"/>
<evidence type="ECO:0000313" key="3">
    <source>
        <dbReference type="EMBL" id="AXS01026.1"/>
    </source>
</evidence>
<reference evidence="2" key="2">
    <citation type="submission" date="2014-08" db="EMBL/GenBank/DDBJ databases">
        <authorList>
            <person name="Cuartas Otalora P.E."/>
            <person name="Barrera Cubillos G.P."/>
            <person name="Barreto Hernandez E."/>
            <person name="Belaich M.N."/>
            <person name="Ghiringhelli P.D."/>
            <person name="Villamizar Rivero L.F."/>
        </authorList>
    </citation>
    <scope>NUCLEOTIDE SEQUENCE</scope>
    <source>
        <strain evidence="2">VG008</strain>
    </source>
</reference>
<accession>A0A068FPF2</accession>
<dbReference type="GeneID" id="23632008"/>
<reference evidence="2 4" key="3">
    <citation type="journal article" date="2015" name="Viruses">
        <title>The complete sequence of the first Spodoptera frugiperda Betabaculovirus genome: a natural multiple recombinant virus.</title>
        <authorList>
            <person name="Cuartas P.E."/>
            <person name="Barrera G.P."/>
            <person name="Belaich M.N."/>
            <person name="Barreto E."/>
            <person name="Ghiringhelli P.D."/>
            <person name="Villamizar L.F."/>
        </authorList>
    </citation>
    <scope>NUCLEOTIDE SEQUENCE [LARGE SCALE GENOMIC DNA]</scope>
    <source>
        <strain evidence="2">VG008</strain>
    </source>
</reference>
<name>A0A068FPF2_9BBAC</name>
<dbReference type="EMBL" id="MH170055">
    <property type="protein sequence ID" value="AXS01026.1"/>
    <property type="molecule type" value="Genomic_DNA"/>
</dbReference>
<protein>
    <submittedName>
        <fullName evidence="2">ORF007</fullName>
    </submittedName>
</protein>
<proteinExistence type="predicted"/>
<evidence type="ECO:0000313" key="2">
    <source>
        <dbReference type="EMBL" id="AJK91668.1"/>
    </source>
</evidence>
<dbReference type="Proteomes" id="UP000201335">
    <property type="component" value="Segment"/>
</dbReference>
<reference evidence="3" key="4">
    <citation type="journal article" date="2018" name="PLoS ONE">
        <title>Genomic analysis of an Argentinean isolate of Spodoptera frugiperda granulovirus reveals that various baculoviruses code for Lef-7 proteins with three F-box domains.</title>
        <authorList>
            <person name="Ferrelli M.L."/>
            <person name="Pidre M.L."/>
            <person name="Ghiringhelli P.D."/>
            <person name="Torres S."/>
            <person name="Fabre M.L."/>
            <person name="Masson T."/>
            <person name="Cedola M.T."/>
            <person name="Sciocco-Cap A."/>
            <person name="Romanowski V."/>
        </authorList>
    </citation>
    <scope>NUCLEOTIDE SEQUENCE</scope>
    <source>
        <strain evidence="3">ARG</strain>
    </source>
</reference>
<dbReference type="EMBL" id="KJ698690">
    <property type="protein sequence ID" value="AID68444.1"/>
    <property type="molecule type" value="Genomic_DNA"/>
</dbReference>
<organism evidence="1">
    <name type="scientific">Spodoptera frugiperda granulovirus</name>
    <dbReference type="NCBI Taxonomy" id="307454"/>
    <lineage>
        <taxon>Viruses</taxon>
        <taxon>Viruses incertae sedis</taxon>
        <taxon>Naldaviricetes</taxon>
        <taxon>Lefavirales</taxon>
        <taxon>Baculoviridae</taxon>
        <taxon>Betabaculovirus</taxon>
        <taxon>Betabaculovirus spofrugiperdae</taxon>
    </lineage>
</organism>
<dbReference type="EMBL" id="KM371112">
    <property type="protein sequence ID" value="AJK91668.1"/>
    <property type="molecule type" value="Genomic_DNA"/>
</dbReference>